<keyword evidence="2" id="KW-1185">Reference proteome</keyword>
<dbReference type="EnsemblMetazoa" id="AALFPA23_019227.R28281">
    <property type="protein sequence ID" value="AALFPA23_019227.P28281"/>
    <property type="gene ID" value="AALFPA23_019227"/>
</dbReference>
<dbReference type="Proteomes" id="UP000069940">
    <property type="component" value="Unassembled WGS sequence"/>
</dbReference>
<dbReference type="PANTHER" id="PTHR47501">
    <property type="entry name" value="TRANSPOSASE-RELATED"/>
    <property type="match status" value="1"/>
</dbReference>
<evidence type="ECO:0008006" key="3">
    <source>
        <dbReference type="Google" id="ProtNLM"/>
    </source>
</evidence>
<organism evidence="1 2">
    <name type="scientific">Aedes albopictus</name>
    <name type="common">Asian tiger mosquito</name>
    <name type="synonym">Stegomyia albopicta</name>
    <dbReference type="NCBI Taxonomy" id="7160"/>
    <lineage>
        <taxon>Eukaryota</taxon>
        <taxon>Metazoa</taxon>
        <taxon>Ecdysozoa</taxon>
        <taxon>Arthropoda</taxon>
        <taxon>Hexapoda</taxon>
        <taxon>Insecta</taxon>
        <taxon>Pterygota</taxon>
        <taxon>Neoptera</taxon>
        <taxon>Endopterygota</taxon>
        <taxon>Diptera</taxon>
        <taxon>Nematocera</taxon>
        <taxon>Culicoidea</taxon>
        <taxon>Culicidae</taxon>
        <taxon>Culicinae</taxon>
        <taxon>Aedini</taxon>
        <taxon>Aedes</taxon>
        <taxon>Stegomyia</taxon>
    </lineage>
</organism>
<dbReference type="InterPro" id="IPR012337">
    <property type="entry name" value="RNaseH-like_sf"/>
</dbReference>
<reference evidence="1" key="2">
    <citation type="submission" date="2025-05" db="UniProtKB">
        <authorList>
            <consortium name="EnsemblMetazoa"/>
        </authorList>
    </citation>
    <scope>IDENTIFICATION</scope>
    <source>
        <strain evidence="1">Foshan</strain>
    </source>
</reference>
<evidence type="ECO:0000313" key="2">
    <source>
        <dbReference type="Proteomes" id="UP000069940"/>
    </source>
</evidence>
<name>A0ABM1ZK06_AEDAL</name>
<sequence length="378" mass="43726">MDHNLNQLPWKNYEKYFRFFRQKSENFEVTCLLCPADAASISCGYSSSANLRSHLLRKHKWNTDMFRMEFHTQKRQRHDNDSEKSIITQMDVHNIVDSLVINEGLHFSIADSPYFKRAIELGLPENLSVGCRQSLTKRMDARFNEMIEKLKSKLMSVQYVATTADCWTKFRRSFLGMTLHWIDESTMERMSCALALKRIKGRHTADALAAAIHGVHADFDLLSKVRRCTTDSAANLRKAFREYAYVDGSEESDNEQSEADGVEFGIVDVNTLLMNDENMEKYYRLPPHQRCASHILNLVASNDAQKTEGKKYNQMREAVLKKLKVWWRLQSKSSVVADTIKDCVGVSLIIPVKTRWNSEYDSIAQVRLFLFYNTVSLF</sequence>
<dbReference type="SUPFAM" id="SSF53098">
    <property type="entry name" value="Ribonuclease H-like"/>
    <property type="match status" value="1"/>
</dbReference>
<evidence type="ECO:0000313" key="1">
    <source>
        <dbReference type="EnsemblMetazoa" id="AALFPA23_019227.P28281"/>
    </source>
</evidence>
<dbReference type="PANTHER" id="PTHR47501:SF5">
    <property type="entry name" value="HAT C-TERMINAL DIMERISATION DOMAIN-CONTAINING PROTEIN"/>
    <property type="match status" value="1"/>
</dbReference>
<dbReference type="RefSeq" id="XP_062702112.1">
    <property type="nucleotide sequence ID" value="XM_062846128.1"/>
</dbReference>
<protein>
    <recommendedName>
        <fullName evidence="3">BED-type domain-containing protein</fullName>
    </recommendedName>
</protein>
<reference evidence="2" key="1">
    <citation type="journal article" date="2015" name="Proc. Natl. Acad. Sci. U.S.A.">
        <title>Genome sequence of the Asian Tiger mosquito, Aedes albopictus, reveals insights into its biology, genetics, and evolution.</title>
        <authorList>
            <person name="Chen X.G."/>
            <person name="Jiang X."/>
            <person name="Gu J."/>
            <person name="Xu M."/>
            <person name="Wu Y."/>
            <person name="Deng Y."/>
            <person name="Zhang C."/>
            <person name="Bonizzoni M."/>
            <person name="Dermauw W."/>
            <person name="Vontas J."/>
            <person name="Armbruster P."/>
            <person name="Huang X."/>
            <person name="Yang Y."/>
            <person name="Zhang H."/>
            <person name="He W."/>
            <person name="Peng H."/>
            <person name="Liu Y."/>
            <person name="Wu K."/>
            <person name="Chen J."/>
            <person name="Lirakis M."/>
            <person name="Topalis P."/>
            <person name="Van Leeuwen T."/>
            <person name="Hall A.B."/>
            <person name="Jiang X."/>
            <person name="Thorpe C."/>
            <person name="Mueller R.L."/>
            <person name="Sun C."/>
            <person name="Waterhouse R.M."/>
            <person name="Yan G."/>
            <person name="Tu Z.J."/>
            <person name="Fang X."/>
            <person name="James A.A."/>
        </authorList>
    </citation>
    <scope>NUCLEOTIDE SEQUENCE [LARGE SCALE GENOMIC DNA]</scope>
    <source>
        <strain evidence="2">Foshan</strain>
    </source>
</reference>
<accession>A0ABM1ZK06</accession>
<proteinExistence type="predicted"/>
<dbReference type="GeneID" id="134285431"/>